<comment type="caution">
    <text evidence="7">The sequence shown here is derived from an EMBL/GenBank/DDBJ whole genome shotgun (WGS) entry which is preliminary data.</text>
</comment>
<organism evidence="7 8">
    <name type="scientific">Aliarcobacter skirrowii</name>
    <dbReference type="NCBI Taxonomy" id="28200"/>
    <lineage>
        <taxon>Bacteria</taxon>
        <taxon>Pseudomonadati</taxon>
        <taxon>Campylobacterota</taxon>
        <taxon>Epsilonproteobacteria</taxon>
        <taxon>Campylobacterales</taxon>
        <taxon>Arcobacteraceae</taxon>
        <taxon>Aliarcobacter</taxon>
    </lineage>
</organism>
<dbReference type="PANTHER" id="PTHR33529:SF6">
    <property type="entry name" value="YJGP_YJGQ FAMILY PERMEASE"/>
    <property type="match status" value="1"/>
</dbReference>
<evidence type="ECO:0000256" key="2">
    <source>
        <dbReference type="ARBA" id="ARBA00022475"/>
    </source>
</evidence>
<dbReference type="InterPro" id="IPR005495">
    <property type="entry name" value="LptG/LptF_permease"/>
</dbReference>
<keyword evidence="5 6" id="KW-0472">Membrane</keyword>
<accession>A0A2U2BZS8</accession>
<keyword evidence="2" id="KW-1003">Cell membrane</keyword>
<feature type="transmembrane region" description="Helical" evidence="6">
    <location>
        <begin position="96"/>
        <end position="114"/>
    </location>
</feature>
<dbReference type="AlphaFoldDB" id="A0A2U2BZS8"/>
<name>A0A2U2BZS8_9BACT</name>
<dbReference type="Proteomes" id="UP000245014">
    <property type="component" value="Unassembled WGS sequence"/>
</dbReference>
<evidence type="ECO:0000256" key="3">
    <source>
        <dbReference type="ARBA" id="ARBA00022692"/>
    </source>
</evidence>
<proteinExistence type="predicted"/>
<feature type="transmembrane region" description="Helical" evidence="6">
    <location>
        <begin position="12"/>
        <end position="30"/>
    </location>
</feature>
<protein>
    <submittedName>
        <fullName evidence="7">Permease</fullName>
    </submittedName>
</protein>
<evidence type="ECO:0000256" key="5">
    <source>
        <dbReference type="ARBA" id="ARBA00023136"/>
    </source>
</evidence>
<gene>
    <name evidence="7" type="ORF">DF188_07055</name>
</gene>
<evidence type="ECO:0000313" key="8">
    <source>
        <dbReference type="Proteomes" id="UP000245014"/>
    </source>
</evidence>
<dbReference type="RefSeq" id="WP_109065751.1">
    <property type="nucleotide sequence ID" value="NZ_JAUQUJ010000006.1"/>
</dbReference>
<dbReference type="STRING" id="28200.GCA_001572935_01405"/>
<dbReference type="GO" id="GO:0043190">
    <property type="term" value="C:ATP-binding cassette (ABC) transporter complex"/>
    <property type="evidence" value="ECO:0007669"/>
    <property type="project" value="TreeGrafter"/>
</dbReference>
<feature type="transmembrane region" description="Helical" evidence="6">
    <location>
        <begin position="297"/>
        <end position="319"/>
    </location>
</feature>
<evidence type="ECO:0000256" key="4">
    <source>
        <dbReference type="ARBA" id="ARBA00022989"/>
    </source>
</evidence>
<feature type="transmembrane region" description="Helical" evidence="6">
    <location>
        <begin position="331"/>
        <end position="348"/>
    </location>
</feature>
<keyword evidence="4 6" id="KW-1133">Transmembrane helix</keyword>
<comment type="subcellular location">
    <subcellularLocation>
        <location evidence="1">Cell membrane</location>
        <topology evidence="1">Multi-pass membrane protein</topology>
    </subcellularLocation>
</comment>
<sequence length="354" mass="40955">MSTLSKYILIKYLKNFIIVLLSLEVFFTGLDFLQNFKSLPSSANLQLLYLFYNTIFTLTLTLPLSLVFAVIITLITFVKNNEFVAFHALGASKKSIIAPIIYTALFFILSLIVLQSTPLAYSYEQKRKIVNNEYFTNTKTDIFLKYDDYFVYFKKLYPAEQKAVDIHIYKIEDEEIVETIIAQEAYFLDNRWYASDAKIISKPKELQESSKLTIKNVESVTTLEGFLPKILNNVYESKSEYSLLDALSAWNLLQKQGINTKKVRAVIYNTLFVPFFIVPIIYLIFAYTSLNSRFFNLGNFIAGGVFSTLVIWGCFFFLYKITSSGTFMPELSLLLPLFLWVLFSYILYKKISLK</sequence>
<feature type="transmembrane region" description="Helical" evidence="6">
    <location>
        <begin position="265"/>
        <end position="285"/>
    </location>
</feature>
<evidence type="ECO:0000313" key="7">
    <source>
        <dbReference type="EMBL" id="PWE20930.1"/>
    </source>
</evidence>
<dbReference type="GO" id="GO:0015920">
    <property type="term" value="P:lipopolysaccharide transport"/>
    <property type="evidence" value="ECO:0007669"/>
    <property type="project" value="TreeGrafter"/>
</dbReference>
<feature type="transmembrane region" description="Helical" evidence="6">
    <location>
        <begin position="50"/>
        <end position="75"/>
    </location>
</feature>
<reference evidence="7 8" key="1">
    <citation type="submission" date="2018-05" db="EMBL/GenBank/DDBJ databases">
        <title>Antimicrobial susceptibility testing and genomic analysis of Arcobacter skirrowii strains and one Arcobacter butzleri isolated from German poultry farms.</title>
        <authorList>
            <person name="Haenel I."/>
            <person name="Hotzel H."/>
            <person name="Tomaso H."/>
            <person name="Busch A."/>
        </authorList>
    </citation>
    <scope>NUCLEOTIDE SEQUENCE [LARGE SCALE GENOMIC DNA]</scope>
    <source>
        <strain evidence="8">v</strain>
    </source>
</reference>
<dbReference type="PANTHER" id="PTHR33529">
    <property type="entry name" value="SLR0882 PROTEIN-RELATED"/>
    <property type="match status" value="1"/>
</dbReference>
<evidence type="ECO:0000256" key="6">
    <source>
        <dbReference type="SAM" id="Phobius"/>
    </source>
</evidence>
<evidence type="ECO:0000256" key="1">
    <source>
        <dbReference type="ARBA" id="ARBA00004651"/>
    </source>
</evidence>
<dbReference type="EMBL" id="QEYI01000005">
    <property type="protein sequence ID" value="PWE20930.1"/>
    <property type="molecule type" value="Genomic_DNA"/>
</dbReference>
<keyword evidence="3 6" id="KW-0812">Transmembrane</keyword>
<dbReference type="Pfam" id="PF03739">
    <property type="entry name" value="LptF_LptG"/>
    <property type="match status" value="1"/>
</dbReference>